<feature type="compositionally biased region" description="Polar residues" evidence="1">
    <location>
        <begin position="198"/>
        <end position="215"/>
    </location>
</feature>
<dbReference type="Proteomes" id="UP000016922">
    <property type="component" value="Unassembled WGS sequence"/>
</dbReference>
<keyword evidence="2" id="KW-0812">Transmembrane</keyword>
<feature type="transmembrane region" description="Helical" evidence="2">
    <location>
        <begin position="131"/>
        <end position="150"/>
    </location>
</feature>
<feature type="transmembrane region" description="Helical" evidence="2">
    <location>
        <begin position="381"/>
        <end position="400"/>
    </location>
</feature>
<dbReference type="CDD" id="cd08760">
    <property type="entry name" value="Cyt_b561_FRRS1_like"/>
    <property type="match status" value="1"/>
</dbReference>
<dbReference type="GeneID" id="19460955"/>
<evidence type="ECO:0000256" key="1">
    <source>
        <dbReference type="SAM" id="MobiDB-lite"/>
    </source>
</evidence>
<dbReference type="PANTHER" id="PTHR31685">
    <property type="entry name" value="INTEGRAL MEMBRANE PROTEIN (AFU_ORTHOLOGUE AFUA_6G12730)-RELATED"/>
    <property type="match status" value="1"/>
</dbReference>
<feature type="transmembrane region" description="Helical" evidence="2">
    <location>
        <begin position="347"/>
        <end position="366"/>
    </location>
</feature>
<dbReference type="Pfam" id="PF10348">
    <property type="entry name" value="DUF2427"/>
    <property type="match status" value="1"/>
</dbReference>
<accession>S3CJK8</accession>
<feature type="transmembrane region" description="Helical" evidence="2">
    <location>
        <begin position="93"/>
        <end position="111"/>
    </location>
</feature>
<dbReference type="RefSeq" id="XP_008087304.1">
    <property type="nucleotide sequence ID" value="XM_008089113.1"/>
</dbReference>
<gene>
    <name evidence="6" type="ORF">GLAREA_01897</name>
</gene>
<evidence type="ECO:0000313" key="6">
    <source>
        <dbReference type="EMBL" id="EPE25985.1"/>
    </source>
</evidence>
<feature type="transmembrane region" description="Helical" evidence="2">
    <location>
        <begin position="59"/>
        <end position="86"/>
    </location>
</feature>
<dbReference type="AlphaFoldDB" id="S3CJK8"/>
<keyword evidence="7" id="KW-1185">Reference proteome</keyword>
<dbReference type="STRING" id="1116229.S3CJK8"/>
<protein>
    <recommendedName>
        <fullName evidence="8">Integral membrane protein</fullName>
    </recommendedName>
</protein>
<feature type="domain" description="Protein YTP1-like C-terminal" evidence="5">
    <location>
        <begin position="281"/>
        <end position="561"/>
    </location>
</feature>
<dbReference type="OMA" id="WAGCFGE"/>
<evidence type="ECO:0000256" key="2">
    <source>
        <dbReference type="SAM" id="Phobius"/>
    </source>
</evidence>
<feature type="transmembrane region" description="Helical" evidence="2">
    <location>
        <begin position="472"/>
        <end position="490"/>
    </location>
</feature>
<keyword evidence="2" id="KW-1133">Transmembrane helix</keyword>
<feature type="transmembrane region" description="Helical" evidence="2">
    <location>
        <begin position="305"/>
        <end position="326"/>
    </location>
</feature>
<proteinExistence type="predicted"/>
<dbReference type="EMBL" id="KE145371">
    <property type="protein sequence ID" value="EPE25985.1"/>
    <property type="molecule type" value="Genomic_DNA"/>
</dbReference>
<feature type="transmembrane region" description="Helical" evidence="2">
    <location>
        <begin position="502"/>
        <end position="521"/>
    </location>
</feature>
<evidence type="ECO:0000256" key="3">
    <source>
        <dbReference type="SAM" id="SignalP"/>
    </source>
</evidence>
<feature type="chain" id="PRO_5004507265" description="Integral membrane protein" evidence="3">
    <location>
        <begin position="26"/>
        <end position="581"/>
    </location>
</feature>
<feature type="region of interest" description="Disordered" evidence="1">
    <location>
        <begin position="189"/>
        <end position="217"/>
    </location>
</feature>
<dbReference type="Gene3D" id="1.20.120.1770">
    <property type="match status" value="1"/>
</dbReference>
<feature type="transmembrane region" description="Helical" evidence="2">
    <location>
        <begin position="433"/>
        <end position="452"/>
    </location>
</feature>
<dbReference type="HOGENOM" id="CLU_012543_1_0_1"/>
<feature type="domain" description="DUF2427" evidence="4">
    <location>
        <begin position="49"/>
        <end position="149"/>
    </location>
</feature>
<organism evidence="6 7">
    <name type="scientific">Glarea lozoyensis (strain ATCC 20868 / MF5171)</name>
    <dbReference type="NCBI Taxonomy" id="1116229"/>
    <lineage>
        <taxon>Eukaryota</taxon>
        <taxon>Fungi</taxon>
        <taxon>Dikarya</taxon>
        <taxon>Ascomycota</taxon>
        <taxon>Pezizomycotina</taxon>
        <taxon>Leotiomycetes</taxon>
        <taxon>Helotiales</taxon>
        <taxon>Helotiaceae</taxon>
        <taxon>Glarea</taxon>
    </lineage>
</organism>
<dbReference type="PANTHER" id="PTHR31685:SF3">
    <property type="entry name" value="INTEGRAL MEMBRANE PROTEIN (AFU_ORTHOLOGUE AFUA_6G12730)"/>
    <property type="match status" value="1"/>
</dbReference>
<dbReference type="KEGG" id="glz:GLAREA_01897"/>
<dbReference type="InterPro" id="IPR018825">
    <property type="entry name" value="DUF2427"/>
</dbReference>
<evidence type="ECO:0000259" key="5">
    <source>
        <dbReference type="Pfam" id="PF10355"/>
    </source>
</evidence>
<evidence type="ECO:0008006" key="8">
    <source>
        <dbReference type="Google" id="ProtNLM"/>
    </source>
</evidence>
<dbReference type="InterPro" id="IPR018827">
    <property type="entry name" value="YTP1_C"/>
</dbReference>
<feature type="transmembrane region" description="Helical" evidence="2">
    <location>
        <begin position="536"/>
        <end position="559"/>
    </location>
</feature>
<dbReference type="Pfam" id="PF10355">
    <property type="entry name" value="Ytp1"/>
    <property type="match status" value="1"/>
</dbReference>
<feature type="transmembrane region" description="Helical" evidence="2">
    <location>
        <begin position="262"/>
        <end position="285"/>
    </location>
</feature>
<feature type="signal peptide" evidence="3">
    <location>
        <begin position="1"/>
        <end position="25"/>
    </location>
</feature>
<keyword evidence="2" id="KW-0472">Membrane</keyword>
<dbReference type="OrthoDB" id="4005299at2759"/>
<evidence type="ECO:0000313" key="7">
    <source>
        <dbReference type="Proteomes" id="UP000016922"/>
    </source>
</evidence>
<sequence length="581" mass="64625">MQRLSRVFQALTGILLSGLVSIANAHGHDETNTAMGEPSAAMASTEIADSQTYFHHNAYAGFMTAHIILMTIGWVFILPVGIMLSVSRSKYRFLVQFTFLAVNTVGVLLAITYNASTPDLYPNNAHHKLGWILTWVAGAQVFLGMLSAYAQRDPQEKGEEQVSFIPISQEVMVEHQRINDLRFQDPHRFSYDSGHGTEPNTESLRSQSMSSTGSDQLPLCNMRNDLLGEANEEEEEKLLGMKSTRLNRLLSKKASRLFASRLLRAIQLLYSSADYSILFLAWVGFLTGWVTYGGFFMGDRVFSGLAHLIKGSVFFGFGIMSLARWAGCWSEMGWAWNIKRSKKSLRTAEFVESSLVFIYGITNVFLEHLNAWGSEWTAQDLEHLAITFLFIGGGLCGLLIESRKIRNYLNVTTEDLNYEQEGNKEQSVEPKSYGFSMNPFPGLVTLLVGIMMSSHHQDSMVSTMIHKQWGTLLVAAAFCRGLTYIIYYIAPPTSTLPGRPPTELVTSFCLMAGGFIFMASARDTVMAIEGNGLDAMFIFTVSMGLIAALMAWIITVIAIKGWAVRKEQSSSYSYRPVLTAV</sequence>
<evidence type="ECO:0000259" key="4">
    <source>
        <dbReference type="Pfam" id="PF10348"/>
    </source>
</evidence>
<dbReference type="eggNOG" id="ENOG502QW3E">
    <property type="taxonomic scope" value="Eukaryota"/>
</dbReference>
<name>S3CJK8_GLAL2</name>
<keyword evidence="3" id="KW-0732">Signal</keyword>
<reference evidence="6 7" key="1">
    <citation type="journal article" date="2013" name="BMC Genomics">
        <title>Genomics-driven discovery of the pneumocandin biosynthetic gene cluster in the fungus Glarea lozoyensis.</title>
        <authorList>
            <person name="Chen L."/>
            <person name="Yue Q."/>
            <person name="Zhang X."/>
            <person name="Xiang M."/>
            <person name="Wang C."/>
            <person name="Li S."/>
            <person name="Che Y."/>
            <person name="Ortiz-Lopez F.J."/>
            <person name="Bills G.F."/>
            <person name="Liu X."/>
            <person name="An Z."/>
        </authorList>
    </citation>
    <scope>NUCLEOTIDE SEQUENCE [LARGE SCALE GENOMIC DNA]</scope>
    <source>
        <strain evidence="7">ATCC 20868 / MF5171</strain>
    </source>
</reference>